<dbReference type="GO" id="GO:0000270">
    <property type="term" value="P:peptidoglycan metabolic process"/>
    <property type="evidence" value="ECO:0007669"/>
    <property type="project" value="TreeGrafter"/>
</dbReference>
<evidence type="ECO:0000313" key="4">
    <source>
        <dbReference type="EMBL" id="GED23592.1"/>
    </source>
</evidence>
<evidence type="ECO:0000313" key="5">
    <source>
        <dbReference type="Proteomes" id="UP000319812"/>
    </source>
</evidence>
<dbReference type="AlphaFoldDB" id="A0A4Y4F015"/>
<feature type="chain" id="PRO_5021371833" evidence="3">
    <location>
        <begin position="23"/>
        <end position="483"/>
    </location>
</feature>
<dbReference type="NCBIfam" id="TIGR00666">
    <property type="entry name" value="PBP4"/>
    <property type="match status" value="1"/>
</dbReference>
<evidence type="ECO:0000256" key="2">
    <source>
        <dbReference type="ARBA" id="ARBA00022801"/>
    </source>
</evidence>
<keyword evidence="3" id="KW-0732">Signal</keyword>
<dbReference type="PANTHER" id="PTHR30023">
    <property type="entry name" value="D-ALANYL-D-ALANINE CARBOXYPEPTIDASE"/>
    <property type="match status" value="1"/>
</dbReference>
<reference evidence="4 5" key="1">
    <citation type="submission" date="2019-06" db="EMBL/GenBank/DDBJ databases">
        <title>Whole genome shotgun sequence of Halomonas halmophila NBRC 15537.</title>
        <authorList>
            <person name="Hosoyama A."/>
            <person name="Uohara A."/>
            <person name="Ohji S."/>
            <person name="Ichikawa N."/>
        </authorList>
    </citation>
    <scope>NUCLEOTIDE SEQUENCE [LARGE SCALE GENOMIC DNA]</scope>
    <source>
        <strain evidence="4 5">NBRC 15537</strain>
    </source>
</reference>
<comment type="caution">
    <text evidence="4">The sequence shown here is derived from an EMBL/GenBank/DDBJ whole genome shotgun (WGS) entry which is preliminary data.</text>
</comment>
<evidence type="ECO:0000256" key="1">
    <source>
        <dbReference type="ARBA" id="ARBA00006096"/>
    </source>
</evidence>
<gene>
    <name evidence="4" type="ORF">HHA01_25690</name>
</gene>
<feature type="signal peptide" evidence="3">
    <location>
        <begin position="1"/>
        <end position="22"/>
    </location>
</feature>
<comment type="similarity">
    <text evidence="1">Belongs to the peptidase S13 family.</text>
</comment>
<organism evidence="4 5">
    <name type="scientific">Halomonas halmophila</name>
    <dbReference type="NCBI Taxonomy" id="252"/>
    <lineage>
        <taxon>Bacteria</taxon>
        <taxon>Pseudomonadati</taxon>
        <taxon>Pseudomonadota</taxon>
        <taxon>Gammaproteobacteria</taxon>
        <taxon>Oceanospirillales</taxon>
        <taxon>Halomonadaceae</taxon>
        <taxon>Halomonas</taxon>
    </lineage>
</organism>
<keyword evidence="4" id="KW-0121">Carboxypeptidase</keyword>
<proteinExistence type="inferred from homology"/>
<sequence>MFHRLLSRCLLTVALLPLTALGAGFPQLSTLAEDGFRLSAEARLLGSGGQPAATLASITPRRSLSPASVTKVYTAAAALDRFGPQHRFTTRLVSTAEPGAEGVLDGDLILDGGGDPALTSEDLWRLVQRLHQAGVREVVGRLVVSQWRFGPVECITTDRCRARSRAKNAYNALLSSAGVNFGSWCVSVAPAAVAGEPAVLTSCNSKVPLPGFDNQVETQPADSGTRLSATRVTQQAGDVMHVSGQISTNAYPRDLYRASADPAGQTADLLLVMLERAGIQVRGKAVTSTTQPPASAQQLAAVAGEPLQEVLLRTLNYSNNFMADVLALNLANGARPGLAAGGAAIQAFASGIDGHGPLLLRSGSGLTPENRTTASGVNTLLAYMFEQPALFPSFVAGLQSPRNGVMRFIRKGPPLFQNRVMLKTGTLNEPVRVRAVTGYFRTLSDRWGAFTVLVNGTASTPYLNWTMVLERLSEDLARLIEAH</sequence>
<accession>A0A4Y4F015</accession>
<evidence type="ECO:0000256" key="3">
    <source>
        <dbReference type="SAM" id="SignalP"/>
    </source>
</evidence>
<protein>
    <submittedName>
        <fullName evidence="4">D-alanyl-D-alanine carboxypeptidase</fullName>
    </submittedName>
</protein>
<dbReference type="Gene3D" id="3.40.710.10">
    <property type="entry name" value="DD-peptidase/beta-lactamase superfamily"/>
    <property type="match status" value="1"/>
</dbReference>
<dbReference type="InterPro" id="IPR000667">
    <property type="entry name" value="Peptidase_S13"/>
</dbReference>
<dbReference type="SUPFAM" id="SSF56601">
    <property type="entry name" value="beta-lactamase/transpeptidase-like"/>
    <property type="match status" value="1"/>
</dbReference>
<dbReference type="PANTHER" id="PTHR30023:SF0">
    <property type="entry name" value="PENICILLIN-SENSITIVE CARBOXYPEPTIDASE A"/>
    <property type="match status" value="1"/>
</dbReference>
<keyword evidence="5" id="KW-1185">Reference proteome</keyword>
<keyword evidence="2" id="KW-0378">Hydrolase</keyword>
<keyword evidence="4" id="KW-0645">Protease</keyword>
<dbReference type="RefSeq" id="WP_141321412.1">
    <property type="nucleotide sequence ID" value="NZ_BJOC01000040.1"/>
</dbReference>
<dbReference type="GO" id="GO:0004185">
    <property type="term" value="F:serine-type carboxypeptidase activity"/>
    <property type="evidence" value="ECO:0007669"/>
    <property type="project" value="InterPro"/>
</dbReference>
<dbReference type="Proteomes" id="UP000319812">
    <property type="component" value="Unassembled WGS sequence"/>
</dbReference>
<dbReference type="InterPro" id="IPR012338">
    <property type="entry name" value="Beta-lactam/transpept-like"/>
</dbReference>
<dbReference type="OrthoDB" id="9802627at2"/>
<dbReference type="Pfam" id="PF02113">
    <property type="entry name" value="Peptidase_S13"/>
    <property type="match status" value="1"/>
</dbReference>
<dbReference type="GO" id="GO:0006508">
    <property type="term" value="P:proteolysis"/>
    <property type="evidence" value="ECO:0007669"/>
    <property type="project" value="InterPro"/>
</dbReference>
<dbReference type="PRINTS" id="PR00922">
    <property type="entry name" value="DADACBPTASE3"/>
</dbReference>
<name>A0A4Y4F015_9GAMM</name>
<dbReference type="EMBL" id="BJOC01000040">
    <property type="protein sequence ID" value="GED23592.1"/>
    <property type="molecule type" value="Genomic_DNA"/>
</dbReference>
<dbReference type="Gene3D" id="3.50.80.20">
    <property type="entry name" value="D-Ala-D-Ala carboxypeptidase C, peptidase S13"/>
    <property type="match status" value="1"/>
</dbReference>